<dbReference type="GO" id="GO:0016020">
    <property type="term" value="C:membrane"/>
    <property type="evidence" value="ECO:0007669"/>
    <property type="project" value="InterPro"/>
</dbReference>
<keyword evidence="3 4" id="KW-0472">Membrane</keyword>
<dbReference type="InterPro" id="IPR005074">
    <property type="entry name" value="Peptidase_C39"/>
</dbReference>
<evidence type="ECO:0000313" key="7">
    <source>
        <dbReference type="EMBL" id="EQD33632.1"/>
    </source>
</evidence>
<comment type="caution">
    <text evidence="7">The sequence shown here is derived from an EMBL/GenBank/DDBJ whole genome shotgun (WGS) entry which is preliminary data.</text>
</comment>
<dbReference type="CDD" id="cd02419">
    <property type="entry name" value="Peptidase_C39C"/>
    <property type="match status" value="1"/>
</dbReference>
<dbReference type="InterPro" id="IPR011527">
    <property type="entry name" value="ABC1_TM_dom"/>
</dbReference>
<organism evidence="7">
    <name type="scientific">mine drainage metagenome</name>
    <dbReference type="NCBI Taxonomy" id="410659"/>
    <lineage>
        <taxon>unclassified sequences</taxon>
        <taxon>metagenomes</taxon>
        <taxon>ecological metagenomes</taxon>
    </lineage>
</organism>
<dbReference type="AlphaFoldDB" id="T0YPF8"/>
<evidence type="ECO:0000256" key="2">
    <source>
        <dbReference type="ARBA" id="ARBA00022989"/>
    </source>
</evidence>
<keyword evidence="1 4" id="KW-0812">Transmembrane</keyword>
<keyword evidence="7" id="KW-0067">ATP-binding</keyword>
<feature type="transmembrane region" description="Helical" evidence="4">
    <location>
        <begin position="202"/>
        <end position="223"/>
    </location>
</feature>
<proteinExistence type="predicted"/>
<dbReference type="PROSITE" id="PS50990">
    <property type="entry name" value="PEPTIDASE_C39"/>
    <property type="match status" value="1"/>
</dbReference>
<dbReference type="GO" id="GO:0006508">
    <property type="term" value="P:proteolysis"/>
    <property type="evidence" value="ECO:0007669"/>
    <property type="project" value="InterPro"/>
</dbReference>
<feature type="transmembrane region" description="Helical" evidence="4">
    <location>
        <begin position="235"/>
        <end position="253"/>
    </location>
</feature>
<keyword evidence="2 4" id="KW-1133">Transmembrane helix</keyword>
<gene>
    <name evidence="7" type="ORF">B2A_13051</name>
</gene>
<evidence type="ECO:0000256" key="4">
    <source>
        <dbReference type="SAM" id="Phobius"/>
    </source>
</evidence>
<dbReference type="SUPFAM" id="SSF90123">
    <property type="entry name" value="ABC transporter transmembrane region"/>
    <property type="match status" value="1"/>
</dbReference>
<dbReference type="PROSITE" id="PS50929">
    <property type="entry name" value="ABC_TM1F"/>
    <property type="match status" value="1"/>
</dbReference>
<feature type="domain" description="Peptidase C39" evidence="6">
    <location>
        <begin position="53"/>
        <end position="172"/>
    </location>
</feature>
<reference evidence="7" key="1">
    <citation type="submission" date="2013-08" db="EMBL/GenBank/DDBJ databases">
        <authorList>
            <person name="Mendez C."/>
            <person name="Richter M."/>
            <person name="Ferrer M."/>
            <person name="Sanchez J."/>
        </authorList>
    </citation>
    <scope>NUCLEOTIDE SEQUENCE</scope>
</reference>
<evidence type="ECO:0000259" key="6">
    <source>
        <dbReference type="PROSITE" id="PS50990"/>
    </source>
</evidence>
<dbReference type="EMBL" id="AUZZ01009435">
    <property type="protein sequence ID" value="EQD33632.1"/>
    <property type="molecule type" value="Genomic_DNA"/>
</dbReference>
<dbReference type="Gene3D" id="3.90.70.10">
    <property type="entry name" value="Cysteine proteinases"/>
    <property type="match status" value="1"/>
</dbReference>
<feature type="non-terminal residue" evidence="7">
    <location>
        <position position="254"/>
    </location>
</feature>
<evidence type="ECO:0000256" key="1">
    <source>
        <dbReference type="ARBA" id="ARBA00022692"/>
    </source>
</evidence>
<evidence type="ECO:0000259" key="5">
    <source>
        <dbReference type="PROSITE" id="PS50929"/>
    </source>
</evidence>
<dbReference type="InterPro" id="IPR036640">
    <property type="entry name" value="ABC1_TM_sf"/>
</dbReference>
<protein>
    <submittedName>
        <fullName evidence="7">Colicin V secretion ABC transporter ATP-binding protein</fullName>
    </submittedName>
</protein>
<feature type="domain" description="ABC transmembrane type-1" evidence="5">
    <location>
        <begin position="206"/>
        <end position="254"/>
    </location>
</feature>
<dbReference type="GO" id="GO:0140359">
    <property type="term" value="F:ABC-type transporter activity"/>
    <property type="evidence" value="ECO:0007669"/>
    <property type="project" value="InterPro"/>
</dbReference>
<accession>T0YPF8</accession>
<reference evidence="7" key="2">
    <citation type="journal article" date="2014" name="ISME J.">
        <title>Microbial stratification in low pH oxic and suboxic macroscopic growths along an acid mine drainage.</title>
        <authorList>
            <person name="Mendez-Garcia C."/>
            <person name="Mesa V."/>
            <person name="Sprenger R.R."/>
            <person name="Richter M."/>
            <person name="Diez M.S."/>
            <person name="Solano J."/>
            <person name="Bargiela R."/>
            <person name="Golyshina O.V."/>
            <person name="Manteca A."/>
            <person name="Ramos J.L."/>
            <person name="Gallego J.R."/>
            <person name="Llorente I."/>
            <person name="Martins Dos Santos V.A."/>
            <person name="Jensen O.N."/>
            <person name="Pelaez A.I."/>
            <person name="Sanchez J."/>
            <person name="Ferrer M."/>
        </authorList>
    </citation>
    <scope>NUCLEOTIDE SEQUENCE</scope>
</reference>
<sequence length="254" mass="27579">MSAVPVTPQSSRPDVGAVVGGDAGTFGAAPRYEIPRAPLNFSWSSRRLPVILQSEAAECGLACLAMVAGYHGFETDLAALRRRFSLSLKGATLSRLIEMAQALGLQGRPLRLELDELDQLKRPCILHWGLNHFVVLKAARGSALVIHDPAQGERTVSREEVSRQFTGVALELSPNANFRKAREVDPFNWRALIGRIHGLKPALGEVLVLALLLEILALLSPLFTQTIIDQVLADGDHSLLTVLGIGFILMLLLQ</sequence>
<dbReference type="GO" id="GO:0008234">
    <property type="term" value="F:cysteine-type peptidase activity"/>
    <property type="evidence" value="ECO:0007669"/>
    <property type="project" value="InterPro"/>
</dbReference>
<dbReference type="InterPro" id="IPR033838">
    <property type="entry name" value="CvaB_peptidase"/>
</dbReference>
<dbReference type="GO" id="GO:0005524">
    <property type="term" value="F:ATP binding"/>
    <property type="evidence" value="ECO:0007669"/>
    <property type="project" value="UniProtKB-KW"/>
</dbReference>
<evidence type="ECO:0000256" key="3">
    <source>
        <dbReference type="ARBA" id="ARBA00023136"/>
    </source>
</evidence>
<name>T0YPF8_9ZZZZ</name>
<keyword evidence="7" id="KW-0547">Nucleotide-binding</keyword>
<dbReference type="Pfam" id="PF03412">
    <property type="entry name" value="Peptidase_C39"/>
    <property type="match status" value="1"/>
</dbReference>